<evidence type="ECO:0000256" key="2">
    <source>
        <dbReference type="ARBA" id="ARBA00023125"/>
    </source>
</evidence>
<dbReference type="Gene3D" id="1.10.357.10">
    <property type="entry name" value="Tetracycline Repressor, domain 2"/>
    <property type="match status" value="1"/>
</dbReference>
<feature type="region of interest" description="Disordered" evidence="5">
    <location>
        <begin position="1"/>
        <end position="34"/>
    </location>
</feature>
<evidence type="ECO:0000313" key="7">
    <source>
        <dbReference type="EMBL" id="MDT0418972.1"/>
    </source>
</evidence>
<keyword evidence="1" id="KW-0805">Transcription regulation</keyword>
<dbReference type="PANTHER" id="PTHR30055:SF149">
    <property type="entry name" value="TETR-FAMILY TRANSCRIPTIONAL REGULATOR"/>
    <property type="match status" value="1"/>
</dbReference>
<dbReference type="InterPro" id="IPR036271">
    <property type="entry name" value="Tet_transcr_reg_TetR-rel_C_sf"/>
</dbReference>
<evidence type="ECO:0000256" key="1">
    <source>
        <dbReference type="ARBA" id="ARBA00023015"/>
    </source>
</evidence>
<dbReference type="InterPro" id="IPR011075">
    <property type="entry name" value="TetR_C"/>
</dbReference>
<feature type="domain" description="HTH tetR-type" evidence="6">
    <location>
        <begin position="34"/>
        <end position="94"/>
    </location>
</feature>
<sequence>MSVSFPGVVVSEESGDGARPAGARPPVRRPRLTPEREDEFLSAALAVVRETGYEALTMEGVAARAQCGKATLYRLYRTKQHLVATALSRTRPARGLPLDTGSLRGDLLAAARRASSEFEDSTTLVWAVAHASIEDRALHDALRLAFIDPETAELTAAVDRAVARGELSHRPAAARQLSGLLFGAALVHSLDGRTGPSGLEALVEDVLLPALLHS</sequence>
<dbReference type="SUPFAM" id="SSF46689">
    <property type="entry name" value="Homeodomain-like"/>
    <property type="match status" value="1"/>
</dbReference>
<protein>
    <submittedName>
        <fullName evidence="7">TetR/AcrR family transcriptional regulator</fullName>
    </submittedName>
</protein>
<name>A0ABD5EDU3_9ACTN</name>
<dbReference type="PROSITE" id="PS50977">
    <property type="entry name" value="HTH_TETR_2"/>
    <property type="match status" value="1"/>
</dbReference>
<dbReference type="Proteomes" id="UP001183607">
    <property type="component" value="Unassembled WGS sequence"/>
</dbReference>
<evidence type="ECO:0000256" key="4">
    <source>
        <dbReference type="PROSITE-ProRule" id="PRU00335"/>
    </source>
</evidence>
<dbReference type="RefSeq" id="WP_234019139.1">
    <property type="nucleotide sequence ID" value="NZ_JAVRER010000059.1"/>
</dbReference>
<dbReference type="InterPro" id="IPR009057">
    <property type="entry name" value="Homeodomain-like_sf"/>
</dbReference>
<dbReference type="GO" id="GO:0006355">
    <property type="term" value="P:regulation of DNA-templated transcription"/>
    <property type="evidence" value="ECO:0007669"/>
    <property type="project" value="UniProtKB-ARBA"/>
</dbReference>
<dbReference type="InterPro" id="IPR050109">
    <property type="entry name" value="HTH-type_TetR-like_transc_reg"/>
</dbReference>
<evidence type="ECO:0000256" key="5">
    <source>
        <dbReference type="SAM" id="MobiDB-lite"/>
    </source>
</evidence>
<reference evidence="8" key="1">
    <citation type="submission" date="2023-07" db="EMBL/GenBank/DDBJ databases">
        <title>30 novel species of actinomycetes from the DSMZ collection.</title>
        <authorList>
            <person name="Nouioui I."/>
        </authorList>
    </citation>
    <scope>NUCLEOTIDE SEQUENCE [LARGE SCALE GENOMIC DNA]</scope>
    <source>
        <strain evidence="8">DSM 41982</strain>
    </source>
</reference>
<dbReference type="AlphaFoldDB" id="A0ABD5EDU3"/>
<dbReference type="GO" id="GO:0003677">
    <property type="term" value="F:DNA binding"/>
    <property type="evidence" value="ECO:0007669"/>
    <property type="project" value="UniProtKB-UniRule"/>
</dbReference>
<proteinExistence type="predicted"/>
<feature type="DNA-binding region" description="H-T-H motif" evidence="4">
    <location>
        <begin position="57"/>
        <end position="76"/>
    </location>
</feature>
<dbReference type="InterPro" id="IPR001647">
    <property type="entry name" value="HTH_TetR"/>
</dbReference>
<gene>
    <name evidence="7" type="ORF">RM574_26170</name>
</gene>
<keyword evidence="2 4" id="KW-0238">DNA-binding</keyword>
<dbReference type="EMBL" id="JAVRER010000059">
    <property type="protein sequence ID" value="MDT0418972.1"/>
    <property type="molecule type" value="Genomic_DNA"/>
</dbReference>
<dbReference type="Pfam" id="PF00440">
    <property type="entry name" value="TetR_N"/>
    <property type="match status" value="1"/>
</dbReference>
<keyword evidence="3" id="KW-0804">Transcription</keyword>
<dbReference type="PRINTS" id="PR00455">
    <property type="entry name" value="HTHTETR"/>
</dbReference>
<evidence type="ECO:0000313" key="8">
    <source>
        <dbReference type="Proteomes" id="UP001183607"/>
    </source>
</evidence>
<dbReference type="Gene3D" id="1.10.10.60">
    <property type="entry name" value="Homeodomain-like"/>
    <property type="match status" value="1"/>
</dbReference>
<evidence type="ECO:0000259" key="6">
    <source>
        <dbReference type="PROSITE" id="PS50977"/>
    </source>
</evidence>
<comment type="caution">
    <text evidence="7">The sequence shown here is derived from an EMBL/GenBank/DDBJ whole genome shotgun (WGS) entry which is preliminary data.</text>
</comment>
<evidence type="ECO:0000256" key="3">
    <source>
        <dbReference type="ARBA" id="ARBA00023163"/>
    </source>
</evidence>
<organism evidence="7 8">
    <name type="scientific">Streptomyces evansiae</name>
    <dbReference type="NCBI Taxonomy" id="3075535"/>
    <lineage>
        <taxon>Bacteria</taxon>
        <taxon>Bacillati</taxon>
        <taxon>Actinomycetota</taxon>
        <taxon>Actinomycetes</taxon>
        <taxon>Kitasatosporales</taxon>
        <taxon>Streptomycetaceae</taxon>
        <taxon>Streptomyces</taxon>
    </lineage>
</organism>
<dbReference type="Pfam" id="PF16859">
    <property type="entry name" value="TetR_C_11"/>
    <property type="match status" value="1"/>
</dbReference>
<accession>A0ABD5EDU3</accession>
<dbReference type="SUPFAM" id="SSF48498">
    <property type="entry name" value="Tetracyclin repressor-like, C-terminal domain"/>
    <property type="match status" value="1"/>
</dbReference>
<dbReference type="PANTHER" id="PTHR30055">
    <property type="entry name" value="HTH-TYPE TRANSCRIPTIONAL REGULATOR RUTR"/>
    <property type="match status" value="1"/>
</dbReference>